<feature type="region of interest" description="Disordered" evidence="1">
    <location>
        <begin position="84"/>
        <end position="116"/>
    </location>
</feature>
<dbReference type="AlphaFoldDB" id="A0A9W9ZMN9"/>
<feature type="compositionally biased region" description="Acidic residues" evidence="1">
    <location>
        <begin position="51"/>
        <end position="71"/>
    </location>
</feature>
<reference evidence="2" key="1">
    <citation type="submission" date="2023-01" db="EMBL/GenBank/DDBJ databases">
        <title>Genome assembly of the deep-sea coral Lophelia pertusa.</title>
        <authorList>
            <person name="Herrera S."/>
            <person name="Cordes E."/>
        </authorList>
    </citation>
    <scope>NUCLEOTIDE SEQUENCE</scope>
    <source>
        <strain evidence="2">USNM1676648</strain>
        <tissue evidence="2">Polyp</tissue>
    </source>
</reference>
<feature type="region of interest" description="Disordered" evidence="1">
    <location>
        <begin position="46"/>
        <end position="71"/>
    </location>
</feature>
<organism evidence="2 3">
    <name type="scientific">Desmophyllum pertusum</name>
    <dbReference type="NCBI Taxonomy" id="174260"/>
    <lineage>
        <taxon>Eukaryota</taxon>
        <taxon>Metazoa</taxon>
        <taxon>Cnidaria</taxon>
        <taxon>Anthozoa</taxon>
        <taxon>Hexacorallia</taxon>
        <taxon>Scleractinia</taxon>
        <taxon>Caryophylliina</taxon>
        <taxon>Caryophylliidae</taxon>
        <taxon>Desmophyllum</taxon>
    </lineage>
</organism>
<name>A0A9W9ZMN9_9CNID</name>
<gene>
    <name evidence="2" type="ORF">OS493_032238</name>
</gene>
<keyword evidence="3" id="KW-1185">Reference proteome</keyword>
<proteinExistence type="predicted"/>
<feature type="compositionally biased region" description="Acidic residues" evidence="1">
    <location>
        <begin position="99"/>
        <end position="116"/>
    </location>
</feature>
<evidence type="ECO:0000313" key="2">
    <source>
        <dbReference type="EMBL" id="KAJ7382869.1"/>
    </source>
</evidence>
<sequence>MKRPVMNTSVKMASVSCLCFVCKGKAVASRKVRSYHMKICSGNPCSFSDSSEVDVEPEEVDGEDPREDLDQDLECEFDREETLELEEENSSLSLHDELDVSDDSDDKESDVESDFEESSTEFCTKLRVDTNFDSSVYDNQSAKTPLYCGSSITLLQAVASQFLWFSSK</sequence>
<evidence type="ECO:0000313" key="3">
    <source>
        <dbReference type="Proteomes" id="UP001163046"/>
    </source>
</evidence>
<protein>
    <submittedName>
        <fullName evidence="2">Uncharacterized protein</fullName>
    </submittedName>
</protein>
<dbReference type="EMBL" id="MU825912">
    <property type="protein sequence ID" value="KAJ7382869.1"/>
    <property type="molecule type" value="Genomic_DNA"/>
</dbReference>
<dbReference type="OrthoDB" id="6009599at2759"/>
<evidence type="ECO:0000256" key="1">
    <source>
        <dbReference type="SAM" id="MobiDB-lite"/>
    </source>
</evidence>
<accession>A0A9W9ZMN9</accession>
<dbReference type="Proteomes" id="UP001163046">
    <property type="component" value="Unassembled WGS sequence"/>
</dbReference>
<comment type="caution">
    <text evidence="2">The sequence shown here is derived from an EMBL/GenBank/DDBJ whole genome shotgun (WGS) entry which is preliminary data.</text>
</comment>